<accession>A0A9W8LJ44</accession>
<organism evidence="10 11">
    <name type="scientific">Coemansia javaensis</name>
    <dbReference type="NCBI Taxonomy" id="2761396"/>
    <lineage>
        <taxon>Eukaryota</taxon>
        <taxon>Fungi</taxon>
        <taxon>Fungi incertae sedis</taxon>
        <taxon>Zoopagomycota</taxon>
        <taxon>Kickxellomycotina</taxon>
        <taxon>Kickxellomycetes</taxon>
        <taxon>Kickxellales</taxon>
        <taxon>Kickxellaceae</taxon>
        <taxon>Coemansia</taxon>
    </lineage>
</organism>
<comment type="caution">
    <text evidence="10">The sequence shown here is derived from an EMBL/GenBank/DDBJ whole genome shotgun (WGS) entry which is preliminary data.</text>
</comment>
<feature type="transmembrane region" description="Helical" evidence="8">
    <location>
        <begin position="235"/>
        <end position="261"/>
    </location>
</feature>
<evidence type="ECO:0000256" key="3">
    <source>
        <dbReference type="ARBA" id="ARBA00022692"/>
    </source>
</evidence>
<dbReference type="EMBL" id="JANBUL010000081">
    <property type="protein sequence ID" value="KAJ2782135.1"/>
    <property type="molecule type" value="Genomic_DNA"/>
</dbReference>
<evidence type="ECO:0000313" key="11">
    <source>
        <dbReference type="Proteomes" id="UP001140217"/>
    </source>
</evidence>
<keyword evidence="6 8" id="KW-0472">Membrane</keyword>
<dbReference type="PANTHER" id="PTHR11003">
    <property type="entry name" value="POTASSIUM CHANNEL, SUBFAMILY K"/>
    <property type="match status" value="1"/>
</dbReference>
<evidence type="ECO:0000259" key="9">
    <source>
        <dbReference type="Pfam" id="PF07885"/>
    </source>
</evidence>
<feature type="domain" description="Potassium channel" evidence="9">
    <location>
        <begin position="336"/>
        <end position="405"/>
    </location>
</feature>
<dbReference type="GO" id="GO:0015271">
    <property type="term" value="F:outward rectifier potassium channel activity"/>
    <property type="evidence" value="ECO:0007669"/>
    <property type="project" value="TreeGrafter"/>
</dbReference>
<evidence type="ECO:0000256" key="1">
    <source>
        <dbReference type="ARBA" id="ARBA00004141"/>
    </source>
</evidence>
<feature type="transmembrane region" description="Helical" evidence="8">
    <location>
        <begin position="61"/>
        <end position="81"/>
    </location>
</feature>
<evidence type="ECO:0000256" key="2">
    <source>
        <dbReference type="ARBA" id="ARBA00022448"/>
    </source>
</evidence>
<keyword evidence="3 8" id="KW-0812">Transmembrane</keyword>
<evidence type="ECO:0000256" key="8">
    <source>
        <dbReference type="SAM" id="Phobius"/>
    </source>
</evidence>
<dbReference type="InterPro" id="IPR013099">
    <property type="entry name" value="K_chnl_dom"/>
</dbReference>
<sequence length="535" mass="58494">MPPPWRWFHSPGDAEQPATRLLPSAAAMLMPLTVLFVLTSVETNWIKPGPGLDVPTITKPAGYVAGNAVATALAFLTAPTISMRSIGWFRRFFTLRTAALIQILANAALGALCAALGAVYQHRVVRARGGVWIVPEYVCIYVGVALALLQAALLAVDCATTRNFNRRGHGYGGAAMQTAIFLANLVAIWTGFGALVFGGVEDKRVWHPYNSCYNAWTVLITAGSTVLGFATANSLAFIFFWLPLGVALMFVFLCSVGAGAVQRFDERPLRRIREAEAHLRAAYRDQRRAAAAKEPDPGLHLRVDALRQRLRRLHRQRLAYFILLLAAAVLLKVCSWAAGAVVFALTEDGWSYWDSLVFVFFTLLTVGMQGRVPRSAAGMPLYHAYTYLELLSTAAVDAMLVHILWNLVPWPRVAAWAKARLAALRAWRSAPLLPPASPPPGATSEAEHDSALEFSVSPLPKGRTADYAALAFRQATDRLEAAAAVAAHLRSLLVRHSVSPDDLREYDRLLLAVETQIDDMCAEDKPSVDHDRALH</sequence>
<gene>
    <name evidence="10" type="ORF">H4R18_002458</name>
</gene>
<evidence type="ECO:0000256" key="5">
    <source>
        <dbReference type="ARBA" id="ARBA00023065"/>
    </source>
</evidence>
<dbReference type="GO" id="GO:0005886">
    <property type="term" value="C:plasma membrane"/>
    <property type="evidence" value="ECO:0007669"/>
    <property type="project" value="TreeGrafter"/>
</dbReference>
<feature type="transmembrane region" description="Helical" evidence="8">
    <location>
        <begin position="318"/>
        <end position="344"/>
    </location>
</feature>
<keyword evidence="11" id="KW-1185">Reference proteome</keyword>
<dbReference type="PANTHER" id="PTHR11003:SF291">
    <property type="entry name" value="IP11374P"/>
    <property type="match status" value="1"/>
</dbReference>
<feature type="transmembrane region" description="Helical" evidence="8">
    <location>
        <begin position="93"/>
        <end position="120"/>
    </location>
</feature>
<dbReference type="AlphaFoldDB" id="A0A9W8LJ44"/>
<dbReference type="SUPFAM" id="SSF81324">
    <property type="entry name" value="Voltage-gated potassium channels"/>
    <property type="match status" value="1"/>
</dbReference>
<dbReference type="OrthoDB" id="297496at2759"/>
<evidence type="ECO:0000256" key="4">
    <source>
        <dbReference type="ARBA" id="ARBA00022989"/>
    </source>
</evidence>
<keyword evidence="4 8" id="KW-1133">Transmembrane helix</keyword>
<feature type="transmembrane region" description="Helical" evidence="8">
    <location>
        <begin position="21"/>
        <end position="41"/>
    </location>
</feature>
<reference evidence="10" key="1">
    <citation type="submission" date="2022-07" db="EMBL/GenBank/DDBJ databases">
        <title>Phylogenomic reconstructions and comparative analyses of Kickxellomycotina fungi.</title>
        <authorList>
            <person name="Reynolds N.K."/>
            <person name="Stajich J.E."/>
            <person name="Barry K."/>
            <person name="Grigoriev I.V."/>
            <person name="Crous P."/>
            <person name="Smith M.E."/>
        </authorList>
    </citation>
    <scope>NUCLEOTIDE SEQUENCE</scope>
    <source>
        <strain evidence="10">NBRC 105414</strain>
    </source>
</reference>
<dbReference type="GO" id="GO:0022841">
    <property type="term" value="F:potassium ion leak channel activity"/>
    <property type="evidence" value="ECO:0007669"/>
    <property type="project" value="TreeGrafter"/>
</dbReference>
<keyword evidence="5" id="KW-0406">Ion transport</keyword>
<comment type="subcellular location">
    <subcellularLocation>
        <location evidence="1">Membrane</location>
        <topology evidence="1">Multi-pass membrane protein</topology>
    </subcellularLocation>
</comment>
<proteinExistence type="predicted"/>
<dbReference type="Proteomes" id="UP001140217">
    <property type="component" value="Unassembled WGS sequence"/>
</dbReference>
<keyword evidence="2" id="KW-0813">Transport</keyword>
<dbReference type="InterPro" id="IPR003280">
    <property type="entry name" value="2pore_dom_K_chnl"/>
</dbReference>
<protein>
    <recommendedName>
        <fullName evidence="9">Potassium channel domain-containing protein</fullName>
    </recommendedName>
</protein>
<dbReference type="GO" id="GO:0030322">
    <property type="term" value="P:stabilization of membrane potential"/>
    <property type="evidence" value="ECO:0007669"/>
    <property type="project" value="TreeGrafter"/>
</dbReference>
<feature type="transmembrane region" description="Helical" evidence="8">
    <location>
        <begin position="350"/>
        <end position="372"/>
    </location>
</feature>
<feature type="transmembrane region" description="Helical" evidence="8">
    <location>
        <begin position="140"/>
        <end position="159"/>
    </location>
</feature>
<evidence type="ECO:0000256" key="7">
    <source>
        <dbReference type="ARBA" id="ARBA00023303"/>
    </source>
</evidence>
<name>A0A9W8LJ44_9FUNG</name>
<dbReference type="Pfam" id="PF07885">
    <property type="entry name" value="Ion_trans_2"/>
    <property type="match status" value="1"/>
</dbReference>
<keyword evidence="7" id="KW-0407">Ion channel</keyword>
<dbReference type="Gene3D" id="1.10.287.70">
    <property type="match status" value="1"/>
</dbReference>
<evidence type="ECO:0000313" key="10">
    <source>
        <dbReference type="EMBL" id="KAJ2782135.1"/>
    </source>
</evidence>
<evidence type="ECO:0000256" key="6">
    <source>
        <dbReference type="ARBA" id="ARBA00023136"/>
    </source>
</evidence>
<feature type="transmembrane region" description="Helical" evidence="8">
    <location>
        <begin position="179"/>
        <end position="200"/>
    </location>
</feature>